<evidence type="ECO:0000313" key="4">
    <source>
        <dbReference type="EMBL" id="WFD44762.1"/>
    </source>
</evidence>
<dbReference type="SMART" id="SM00194">
    <property type="entry name" value="PTPc"/>
    <property type="match status" value="1"/>
</dbReference>
<dbReference type="EC" id="3.1.3.48" evidence="4"/>
<dbReference type="PANTHER" id="PTHR19134:SF449">
    <property type="entry name" value="TYROSINE-PROTEIN PHOSPHATASE 1"/>
    <property type="match status" value="1"/>
</dbReference>
<dbReference type="PANTHER" id="PTHR19134">
    <property type="entry name" value="RECEPTOR-TYPE TYROSINE-PROTEIN PHOSPHATASE"/>
    <property type="match status" value="1"/>
</dbReference>
<gene>
    <name evidence="4" type="primary">PTP1</name>
    <name evidence="4" type="ORF">MPSI1_003433</name>
</gene>
<dbReference type="SMART" id="SM00404">
    <property type="entry name" value="PTPc_motif"/>
    <property type="match status" value="1"/>
</dbReference>
<dbReference type="CDD" id="cd00047">
    <property type="entry name" value="PTPc"/>
    <property type="match status" value="1"/>
</dbReference>
<dbReference type="Pfam" id="PF00102">
    <property type="entry name" value="Y_phosphatase"/>
    <property type="match status" value="1"/>
</dbReference>
<sequence length="284" mass="31488">MPGKAAWVQRAWEEIARVNQVDRTRAALANYATAQADQHIDANRYCNVLAYDHALLPGPYLNAAYIPPMPDSNADAVGCIVSQAPPLETIPTFFHHLCTNNVSIILNLTPLIEKGVVKSDRYWPESFDSPVNFGDECIVTKMAEASEAPTEFHGLESHRLRIDRHNEPAHELALLHYTEWQDHGALSTQKITSLLAAIDRIQKTRPTSSPIWVHCSAGIGRSGTFLGAFLAAQLPAKLRKELGDGMEIAVKLLDYMRHYRAGMVQTAEQLITLALAIESLDEQL</sequence>
<dbReference type="InterPro" id="IPR000387">
    <property type="entry name" value="Tyr_Pase_dom"/>
</dbReference>
<dbReference type="InterPro" id="IPR016130">
    <property type="entry name" value="Tyr_Pase_AS"/>
</dbReference>
<evidence type="ECO:0000259" key="2">
    <source>
        <dbReference type="PROSITE" id="PS50055"/>
    </source>
</evidence>
<reference evidence="4" key="1">
    <citation type="submission" date="2023-02" db="EMBL/GenBank/DDBJ databases">
        <title>Mating type loci evolution in Malassezia.</title>
        <authorList>
            <person name="Coelho M.A."/>
        </authorList>
    </citation>
    <scope>NUCLEOTIDE SEQUENCE</scope>
    <source>
        <strain evidence="4">CBS 14136</strain>
    </source>
</reference>
<feature type="domain" description="Tyrosine specific protein phosphatases" evidence="3">
    <location>
        <begin position="192"/>
        <end position="271"/>
    </location>
</feature>
<protein>
    <submittedName>
        <fullName evidence="4">Protein-tyrosine-phosphatase</fullName>
        <ecNumber evidence="4">3.1.3.48</ecNumber>
    </submittedName>
</protein>
<dbReference type="AlphaFoldDB" id="A0AAF0FCD9"/>
<dbReference type="InterPro" id="IPR003595">
    <property type="entry name" value="Tyr_Pase_cat"/>
</dbReference>
<keyword evidence="4" id="KW-0378">Hydrolase</keyword>
<dbReference type="Proteomes" id="UP001214628">
    <property type="component" value="Chromosome 5"/>
</dbReference>
<evidence type="ECO:0000259" key="3">
    <source>
        <dbReference type="PROSITE" id="PS50056"/>
    </source>
</evidence>
<dbReference type="InterPro" id="IPR000242">
    <property type="entry name" value="PTP_cat"/>
</dbReference>
<organism evidence="4 5">
    <name type="scientific">Malassezia psittaci</name>
    <dbReference type="NCBI Taxonomy" id="1821823"/>
    <lineage>
        <taxon>Eukaryota</taxon>
        <taxon>Fungi</taxon>
        <taxon>Dikarya</taxon>
        <taxon>Basidiomycota</taxon>
        <taxon>Ustilaginomycotina</taxon>
        <taxon>Malasseziomycetes</taxon>
        <taxon>Malasseziales</taxon>
        <taxon>Malasseziaceae</taxon>
        <taxon>Malassezia</taxon>
    </lineage>
</organism>
<dbReference type="PROSITE" id="PS00383">
    <property type="entry name" value="TYR_PHOSPHATASE_1"/>
    <property type="match status" value="1"/>
</dbReference>
<keyword evidence="5" id="KW-1185">Reference proteome</keyword>
<comment type="similarity">
    <text evidence="1">Belongs to the protein-tyrosine phosphatase family. Non-receptor class subfamily.</text>
</comment>
<dbReference type="InterPro" id="IPR050348">
    <property type="entry name" value="Protein-Tyr_Phosphatase"/>
</dbReference>
<proteinExistence type="inferred from homology"/>
<evidence type="ECO:0000256" key="1">
    <source>
        <dbReference type="ARBA" id="ARBA00009649"/>
    </source>
</evidence>
<dbReference type="PROSITE" id="PS50055">
    <property type="entry name" value="TYR_PHOSPHATASE_PTP"/>
    <property type="match status" value="1"/>
</dbReference>
<name>A0AAF0FCD9_9BASI</name>
<dbReference type="SUPFAM" id="SSF52799">
    <property type="entry name" value="(Phosphotyrosine protein) phosphatases II"/>
    <property type="match status" value="1"/>
</dbReference>
<accession>A0AAF0FCD9</accession>
<feature type="domain" description="Tyrosine-protein phosphatase" evidence="2">
    <location>
        <begin position="8"/>
        <end position="280"/>
    </location>
</feature>
<dbReference type="GO" id="GO:0004725">
    <property type="term" value="F:protein tyrosine phosphatase activity"/>
    <property type="evidence" value="ECO:0007669"/>
    <property type="project" value="UniProtKB-EC"/>
</dbReference>
<dbReference type="PROSITE" id="PS50056">
    <property type="entry name" value="TYR_PHOSPHATASE_2"/>
    <property type="match status" value="1"/>
</dbReference>
<dbReference type="InterPro" id="IPR029021">
    <property type="entry name" value="Prot-tyrosine_phosphatase-like"/>
</dbReference>
<dbReference type="EMBL" id="CP118379">
    <property type="protein sequence ID" value="WFD44762.1"/>
    <property type="molecule type" value="Genomic_DNA"/>
</dbReference>
<evidence type="ECO:0000313" key="5">
    <source>
        <dbReference type="Proteomes" id="UP001214628"/>
    </source>
</evidence>
<dbReference type="Gene3D" id="3.90.190.10">
    <property type="entry name" value="Protein tyrosine phosphatase superfamily"/>
    <property type="match status" value="1"/>
</dbReference>
<dbReference type="PRINTS" id="PR00700">
    <property type="entry name" value="PRTYPHPHTASE"/>
</dbReference>